<gene>
    <name evidence="1" type="ORF">B7T07_22655</name>
</gene>
<dbReference type="AlphaFoldDB" id="A0AA45BY67"/>
<accession>A0AA45BY67</accession>
<sequence length="26" mass="3163">MGIFRSKNSRFRRGPISFRYILLISF</sequence>
<comment type="caution">
    <text evidence="1">The sequence shown here is derived from an EMBL/GenBank/DDBJ whole genome shotgun (WGS) entry which is preliminary data.</text>
</comment>
<proteinExistence type="predicted"/>
<reference evidence="1 2" key="1">
    <citation type="submission" date="2017-04" db="EMBL/GenBank/DDBJ databases">
        <title>Cronobacter sakazakii, ST83 Lineage Isolates.</title>
        <authorList>
            <person name="Chase H."/>
            <person name="Tall B."/>
            <person name="Gopinath G."/>
            <person name="Lehner A."/>
        </authorList>
    </citation>
    <scope>NUCLEOTIDE SEQUENCE [LARGE SCALE GENOMIC DNA]</scope>
    <source>
        <strain evidence="1 2">MOD1_Comp15</strain>
    </source>
</reference>
<dbReference type="EMBL" id="NCTU01000099">
    <property type="protein sequence ID" value="PUW00498.1"/>
    <property type="molecule type" value="Genomic_DNA"/>
</dbReference>
<dbReference type="Proteomes" id="UP000244856">
    <property type="component" value="Unassembled WGS sequence"/>
</dbReference>
<name>A0AA45BY67_CROSK</name>
<feature type="non-terminal residue" evidence="1">
    <location>
        <position position="26"/>
    </location>
</feature>
<protein>
    <submittedName>
        <fullName evidence="1">Sporulation protein YunB</fullName>
    </submittedName>
</protein>
<evidence type="ECO:0000313" key="1">
    <source>
        <dbReference type="EMBL" id="PUW00498.1"/>
    </source>
</evidence>
<evidence type="ECO:0000313" key="2">
    <source>
        <dbReference type="Proteomes" id="UP000244856"/>
    </source>
</evidence>
<organism evidence="1 2">
    <name type="scientific">Cronobacter sakazakii</name>
    <name type="common">Enterobacter sakazakii</name>
    <dbReference type="NCBI Taxonomy" id="28141"/>
    <lineage>
        <taxon>Bacteria</taxon>
        <taxon>Pseudomonadati</taxon>
        <taxon>Pseudomonadota</taxon>
        <taxon>Gammaproteobacteria</taxon>
        <taxon>Enterobacterales</taxon>
        <taxon>Enterobacteriaceae</taxon>
        <taxon>Cronobacter</taxon>
    </lineage>
</organism>